<comment type="caution">
    <text evidence="5">The sequence shown here is derived from an EMBL/GenBank/DDBJ whole genome shotgun (WGS) entry which is preliminary data.</text>
</comment>
<dbReference type="Proteomes" id="UP000260812">
    <property type="component" value="Unassembled WGS sequence"/>
</dbReference>
<organism evidence="5 6">
    <name type="scientific">Eisenbergiella massiliensis</name>
    <dbReference type="NCBI Taxonomy" id="1720294"/>
    <lineage>
        <taxon>Bacteria</taxon>
        <taxon>Bacillati</taxon>
        <taxon>Bacillota</taxon>
        <taxon>Clostridia</taxon>
        <taxon>Lachnospirales</taxon>
        <taxon>Lachnospiraceae</taxon>
        <taxon>Eisenbergiella</taxon>
    </lineage>
</organism>
<dbReference type="SUPFAM" id="SSF46689">
    <property type="entry name" value="Homeodomain-like"/>
    <property type="match status" value="2"/>
</dbReference>
<dbReference type="InterPro" id="IPR020449">
    <property type="entry name" value="Tscrpt_reg_AraC-type_HTH"/>
</dbReference>
<dbReference type="SMART" id="SM00342">
    <property type="entry name" value="HTH_ARAC"/>
    <property type="match status" value="1"/>
</dbReference>
<dbReference type="InterPro" id="IPR037923">
    <property type="entry name" value="HTH-like"/>
</dbReference>
<dbReference type="InterPro" id="IPR018060">
    <property type="entry name" value="HTH_AraC"/>
</dbReference>
<dbReference type="Gene3D" id="2.60.120.280">
    <property type="entry name" value="Regulatory protein AraC"/>
    <property type="match status" value="1"/>
</dbReference>
<accession>A0A3E3I8M0</accession>
<evidence type="ECO:0000256" key="2">
    <source>
        <dbReference type="ARBA" id="ARBA00023125"/>
    </source>
</evidence>
<sequence length="281" mass="33164">MLVYDQYIYPEKPDIDDDIVVFHSGFCSTSPNYSYGKDTRDYYLIHFVTRGKGTYRVGQRIFHLSANDGFLITPGTTIVHTADKKEPWDLCWVAFFGRRAAALLEKAGLDEEHLIFHYDKDDFLENCIKNIYNESRTGKNIASITGYFYLFAGRLIELHEEKEKKEPDIVSFSRFDDAVIYIRRNIRSRITIENLANYMRLDTSQVYRIFKKNTGMSPQCFITRMRMDKACEMLEKTDLPVKEIAEWMDYEYQSHFTKQFRKETGLSPSEYRERIADKKKP</sequence>
<gene>
    <name evidence="5" type="ORF">DXC51_05355</name>
</gene>
<dbReference type="PROSITE" id="PS01124">
    <property type="entry name" value="HTH_ARAC_FAMILY_2"/>
    <property type="match status" value="1"/>
</dbReference>
<keyword evidence="1" id="KW-0805">Transcription regulation</keyword>
<proteinExistence type="predicted"/>
<evidence type="ECO:0000313" key="6">
    <source>
        <dbReference type="Proteomes" id="UP000260812"/>
    </source>
</evidence>
<evidence type="ECO:0000313" key="5">
    <source>
        <dbReference type="EMBL" id="RGE63390.1"/>
    </source>
</evidence>
<dbReference type="InterPro" id="IPR009057">
    <property type="entry name" value="Homeodomain-like_sf"/>
</dbReference>
<protein>
    <submittedName>
        <fullName evidence="5">AraC family transcriptional regulator</fullName>
    </submittedName>
</protein>
<dbReference type="GeneID" id="97986322"/>
<evidence type="ECO:0000256" key="3">
    <source>
        <dbReference type="ARBA" id="ARBA00023163"/>
    </source>
</evidence>
<dbReference type="PANTHER" id="PTHR43280:SF28">
    <property type="entry name" value="HTH-TYPE TRANSCRIPTIONAL ACTIVATOR RHAS"/>
    <property type="match status" value="1"/>
</dbReference>
<dbReference type="EMBL" id="QVLV01000003">
    <property type="protein sequence ID" value="RGE63390.1"/>
    <property type="molecule type" value="Genomic_DNA"/>
</dbReference>
<dbReference type="PANTHER" id="PTHR43280">
    <property type="entry name" value="ARAC-FAMILY TRANSCRIPTIONAL REGULATOR"/>
    <property type="match status" value="1"/>
</dbReference>
<evidence type="ECO:0000259" key="4">
    <source>
        <dbReference type="PROSITE" id="PS01124"/>
    </source>
</evidence>
<dbReference type="RefSeq" id="WP_117544051.1">
    <property type="nucleotide sequence ID" value="NZ_JBKUNB010000001.1"/>
</dbReference>
<dbReference type="GO" id="GO:0043565">
    <property type="term" value="F:sequence-specific DNA binding"/>
    <property type="evidence" value="ECO:0007669"/>
    <property type="project" value="InterPro"/>
</dbReference>
<dbReference type="GO" id="GO:0003700">
    <property type="term" value="F:DNA-binding transcription factor activity"/>
    <property type="evidence" value="ECO:0007669"/>
    <property type="project" value="InterPro"/>
</dbReference>
<dbReference type="CDD" id="cd06986">
    <property type="entry name" value="cupin_MmsR-like_N"/>
    <property type="match status" value="1"/>
</dbReference>
<dbReference type="SUPFAM" id="SSF51215">
    <property type="entry name" value="Regulatory protein AraC"/>
    <property type="match status" value="1"/>
</dbReference>
<dbReference type="Pfam" id="PF12833">
    <property type="entry name" value="HTH_18"/>
    <property type="match status" value="1"/>
</dbReference>
<dbReference type="InterPro" id="IPR003313">
    <property type="entry name" value="AraC-bd"/>
</dbReference>
<dbReference type="AlphaFoldDB" id="A0A3E3I8M0"/>
<keyword evidence="2" id="KW-0238">DNA-binding</keyword>
<keyword evidence="6" id="KW-1185">Reference proteome</keyword>
<reference evidence="5 6" key="1">
    <citation type="submission" date="2018-08" db="EMBL/GenBank/DDBJ databases">
        <title>A genome reference for cultivated species of the human gut microbiota.</title>
        <authorList>
            <person name="Zou Y."/>
            <person name="Xue W."/>
            <person name="Luo G."/>
        </authorList>
    </citation>
    <scope>NUCLEOTIDE SEQUENCE [LARGE SCALE GENOMIC DNA]</scope>
    <source>
        <strain evidence="5 6">TF05-5AC</strain>
    </source>
</reference>
<name>A0A3E3I8M0_9FIRM</name>
<keyword evidence="3" id="KW-0804">Transcription</keyword>
<dbReference type="PRINTS" id="PR00032">
    <property type="entry name" value="HTHARAC"/>
</dbReference>
<dbReference type="Pfam" id="PF02311">
    <property type="entry name" value="AraC_binding"/>
    <property type="match status" value="1"/>
</dbReference>
<evidence type="ECO:0000256" key="1">
    <source>
        <dbReference type="ARBA" id="ARBA00023015"/>
    </source>
</evidence>
<feature type="domain" description="HTH araC/xylS-type" evidence="4">
    <location>
        <begin position="176"/>
        <end position="274"/>
    </location>
</feature>
<dbReference type="Gene3D" id="1.10.10.60">
    <property type="entry name" value="Homeodomain-like"/>
    <property type="match status" value="2"/>
</dbReference>